<sequence>MNVRTSISPLIAPFGLDNLPFLPTVGILSTYAPTVCGLATFSAALANGLSARGVDVNVVRISDGTRSASTDVVGELVNGSAASVAAAAELLNRRDVAIIQHEYGIYGGADGDEVIEIMKALTVSSIVIVHTVLTTPTPHQRSVLDEVMARADQVVVMSNTARLRLRAGFRVNDRKVATIPHGAALPTVAASKRSGRPILLSWGLLGPGKGIERVIDAMVSLKDLAQQPRYLVAGRTHPKVLALHGDTYRESLVAQAKRLGVEDSVSFDAAYRTPAALTALMQTASVVVLPYDSKEQVTSGVLVDSIASGRPIVATAFPHAVELLGNGAGTLVAHDDPDALVRALRRLLTDPRVAGTMASEARELAPSMAWPVVAGSYIKVAQRLVAARMASA</sequence>
<feature type="domain" description="Glycosyl transferase family 1" evidence="3">
    <location>
        <begin position="192"/>
        <end position="363"/>
    </location>
</feature>
<evidence type="ECO:0000313" key="6">
    <source>
        <dbReference type="Proteomes" id="UP000036176"/>
    </source>
</evidence>
<evidence type="ECO:0000259" key="4">
    <source>
        <dbReference type="Pfam" id="PF13439"/>
    </source>
</evidence>
<evidence type="ECO:0000259" key="3">
    <source>
        <dbReference type="Pfam" id="PF00534"/>
    </source>
</evidence>
<gene>
    <name evidence="5" type="primary">mshA_2</name>
    <name evidence="5" type="ORF">MCHUDSM44219_00989</name>
</gene>
<dbReference type="Pfam" id="PF13439">
    <property type="entry name" value="Glyco_transf_4"/>
    <property type="match status" value="1"/>
</dbReference>
<dbReference type="InterPro" id="IPR001296">
    <property type="entry name" value="Glyco_trans_1"/>
</dbReference>
<dbReference type="Proteomes" id="UP000036176">
    <property type="component" value="Unassembled WGS sequence"/>
</dbReference>
<organism evidence="5 6">
    <name type="scientific">Mycolicibacterium chubuense</name>
    <name type="common">Mycobacterium chubuense</name>
    <dbReference type="NCBI Taxonomy" id="1800"/>
    <lineage>
        <taxon>Bacteria</taxon>
        <taxon>Bacillati</taxon>
        <taxon>Actinomycetota</taxon>
        <taxon>Actinomycetes</taxon>
        <taxon>Mycobacteriales</taxon>
        <taxon>Mycobacteriaceae</taxon>
        <taxon>Mycolicibacterium</taxon>
    </lineage>
</organism>
<dbReference type="Gene3D" id="3.40.50.2000">
    <property type="entry name" value="Glycogen Phosphorylase B"/>
    <property type="match status" value="2"/>
</dbReference>
<dbReference type="GO" id="GO:0102710">
    <property type="term" value="F:D-inositol-3-phosphate glycosyltransferase activity"/>
    <property type="evidence" value="ECO:0007669"/>
    <property type="project" value="UniProtKB-EC"/>
</dbReference>
<dbReference type="EC" id="2.4.1.250" evidence="5"/>
<protein>
    <submittedName>
        <fullName evidence="5">D-inositol-3-phosphate glycosyltransferase</fullName>
        <ecNumber evidence="5">2.4.1.250</ecNumber>
    </submittedName>
</protein>
<keyword evidence="2 5" id="KW-0808">Transferase</keyword>
<reference evidence="5 6" key="1">
    <citation type="journal article" date="2015" name="Genome Biol. Evol.">
        <title>Characterization of Three Mycobacterium spp. with Potential Use in Bioremediation by Genome Sequencing and Comparative Genomics.</title>
        <authorList>
            <person name="Das S."/>
            <person name="Pettersson B.M."/>
            <person name="Behra P.R."/>
            <person name="Ramesh M."/>
            <person name="Dasgupta S."/>
            <person name="Bhattacharya A."/>
            <person name="Kirsebom L.A."/>
        </authorList>
    </citation>
    <scope>NUCLEOTIDE SEQUENCE [LARGE SCALE GENOMIC DNA]</scope>
    <source>
        <strain evidence="5 6">DSM 44219</strain>
    </source>
</reference>
<dbReference type="Pfam" id="PF00534">
    <property type="entry name" value="Glycos_transf_1"/>
    <property type="match status" value="1"/>
</dbReference>
<evidence type="ECO:0000256" key="1">
    <source>
        <dbReference type="ARBA" id="ARBA00022676"/>
    </source>
</evidence>
<dbReference type="PANTHER" id="PTHR12526">
    <property type="entry name" value="GLYCOSYLTRANSFERASE"/>
    <property type="match status" value="1"/>
</dbReference>
<feature type="domain" description="Glycosyltransferase subfamily 4-like N-terminal" evidence="4">
    <location>
        <begin position="37"/>
        <end position="182"/>
    </location>
</feature>
<comment type="caution">
    <text evidence="5">The sequence shown here is derived from an EMBL/GenBank/DDBJ whole genome shotgun (WGS) entry which is preliminary data.</text>
</comment>
<dbReference type="PATRIC" id="fig|1800.3.peg.993"/>
<evidence type="ECO:0000256" key="2">
    <source>
        <dbReference type="ARBA" id="ARBA00022679"/>
    </source>
</evidence>
<accession>A0A0J6WPZ8</accession>
<keyword evidence="6" id="KW-1185">Reference proteome</keyword>
<dbReference type="SUPFAM" id="SSF53756">
    <property type="entry name" value="UDP-Glycosyltransferase/glycogen phosphorylase"/>
    <property type="match status" value="1"/>
</dbReference>
<dbReference type="PANTHER" id="PTHR12526:SF572">
    <property type="entry name" value="BLL5144 PROTEIN"/>
    <property type="match status" value="1"/>
</dbReference>
<dbReference type="EMBL" id="JYNX01000019">
    <property type="protein sequence ID" value="KMO84183.1"/>
    <property type="molecule type" value="Genomic_DNA"/>
</dbReference>
<keyword evidence="1 5" id="KW-0328">Glycosyltransferase</keyword>
<dbReference type="InterPro" id="IPR028098">
    <property type="entry name" value="Glyco_trans_4-like_N"/>
</dbReference>
<evidence type="ECO:0000313" key="5">
    <source>
        <dbReference type="EMBL" id="KMO84183.1"/>
    </source>
</evidence>
<proteinExistence type="predicted"/>
<name>A0A0J6WPZ8_MYCCU</name>
<dbReference type="AlphaFoldDB" id="A0A0J6WPZ8"/>